<evidence type="ECO:0000313" key="2">
    <source>
        <dbReference type="Proteomes" id="UP001060085"/>
    </source>
</evidence>
<dbReference type="EMBL" id="CM044705">
    <property type="protein sequence ID" value="KAI5664757.1"/>
    <property type="molecule type" value="Genomic_DNA"/>
</dbReference>
<sequence length="128" mass="14239">MISRSGIYYPSLVKEFYTNITQKKNKHLININTTVKEVNITLVRTLLGHNVSTPNTGPTITFGSTSRIIFANEAWEFSVVCLRVGIHSRPIIGHSRTIRNANNLSPRMQGIASLIGTNLIPRSHKGLN</sequence>
<reference evidence="2" key="1">
    <citation type="journal article" date="2023" name="Nat. Plants">
        <title>Single-cell RNA sequencing provides a high-resolution roadmap for understanding the multicellular compartmentation of specialized metabolism.</title>
        <authorList>
            <person name="Sun S."/>
            <person name="Shen X."/>
            <person name="Li Y."/>
            <person name="Li Y."/>
            <person name="Wang S."/>
            <person name="Li R."/>
            <person name="Zhang H."/>
            <person name="Shen G."/>
            <person name="Guo B."/>
            <person name="Wei J."/>
            <person name="Xu J."/>
            <person name="St-Pierre B."/>
            <person name="Chen S."/>
            <person name="Sun C."/>
        </authorList>
    </citation>
    <scope>NUCLEOTIDE SEQUENCE [LARGE SCALE GENOMIC DNA]</scope>
</reference>
<keyword evidence="2" id="KW-1185">Reference proteome</keyword>
<proteinExistence type="predicted"/>
<comment type="caution">
    <text evidence="1">The sequence shown here is derived from an EMBL/GenBank/DDBJ whole genome shotgun (WGS) entry which is preliminary data.</text>
</comment>
<protein>
    <submittedName>
        <fullName evidence="1">Uncharacterized protein</fullName>
    </submittedName>
</protein>
<evidence type="ECO:0000313" key="1">
    <source>
        <dbReference type="EMBL" id="KAI5664757.1"/>
    </source>
</evidence>
<accession>A0ACC0AXN8</accession>
<organism evidence="1 2">
    <name type="scientific">Catharanthus roseus</name>
    <name type="common">Madagascar periwinkle</name>
    <name type="synonym">Vinca rosea</name>
    <dbReference type="NCBI Taxonomy" id="4058"/>
    <lineage>
        <taxon>Eukaryota</taxon>
        <taxon>Viridiplantae</taxon>
        <taxon>Streptophyta</taxon>
        <taxon>Embryophyta</taxon>
        <taxon>Tracheophyta</taxon>
        <taxon>Spermatophyta</taxon>
        <taxon>Magnoliopsida</taxon>
        <taxon>eudicotyledons</taxon>
        <taxon>Gunneridae</taxon>
        <taxon>Pentapetalae</taxon>
        <taxon>asterids</taxon>
        <taxon>lamiids</taxon>
        <taxon>Gentianales</taxon>
        <taxon>Apocynaceae</taxon>
        <taxon>Rauvolfioideae</taxon>
        <taxon>Vinceae</taxon>
        <taxon>Catharanthinae</taxon>
        <taxon>Catharanthus</taxon>
    </lineage>
</organism>
<dbReference type="Proteomes" id="UP001060085">
    <property type="component" value="Linkage Group LG05"/>
</dbReference>
<name>A0ACC0AXN8_CATRO</name>
<gene>
    <name evidence="1" type="ORF">M9H77_24080</name>
</gene>